<evidence type="ECO:0000313" key="7">
    <source>
        <dbReference type="EMBL" id="MFD1149440.1"/>
    </source>
</evidence>
<sequence>MDDAVEFGVLGPIRAVADGAAVAVGSPREKAVLARLVVDANRVVSVDRLIDAVWQDEPPSSARSQIAIVVHRLRRGLGGHGVITTASPGYLLRLAAHQSDLLRFDNLVARGRAAAADGDLGGAAGLLREALSLWRGAPLEDLPGLRGDSTRLEQARLDVVETWAEVELELGHHVRVGEELAVVVAEHPLRERVRAQLMLAQYRAGRRADALRTYQEARRTLIEQIGLEPGPELRRLHEQILRDSPALTGRRPAPLPPVAPVVVTEPSTARWPGRGTTVPQFKQ</sequence>
<dbReference type="Pfam" id="PF00486">
    <property type="entry name" value="Trans_reg_C"/>
    <property type="match status" value="1"/>
</dbReference>
<dbReference type="InterPro" id="IPR005158">
    <property type="entry name" value="BTAD"/>
</dbReference>
<proteinExistence type="inferred from homology"/>
<reference evidence="8" key="1">
    <citation type="journal article" date="2019" name="Int. J. Syst. Evol. Microbiol.">
        <title>The Global Catalogue of Microorganisms (GCM) 10K type strain sequencing project: providing services to taxonomists for standard genome sequencing and annotation.</title>
        <authorList>
            <consortium name="The Broad Institute Genomics Platform"/>
            <consortium name="The Broad Institute Genome Sequencing Center for Infectious Disease"/>
            <person name="Wu L."/>
            <person name="Ma J."/>
        </authorList>
    </citation>
    <scope>NUCLEOTIDE SEQUENCE [LARGE SCALE GENOMIC DNA]</scope>
    <source>
        <strain evidence="8">CCUG 60214</strain>
    </source>
</reference>
<dbReference type="InterPro" id="IPR011990">
    <property type="entry name" value="TPR-like_helical_dom_sf"/>
</dbReference>
<feature type="non-terminal residue" evidence="7">
    <location>
        <position position="283"/>
    </location>
</feature>
<feature type="domain" description="OmpR/PhoB-type" evidence="6">
    <location>
        <begin position="1"/>
        <end position="94"/>
    </location>
</feature>
<dbReference type="CDD" id="cd15831">
    <property type="entry name" value="BTAD"/>
    <property type="match status" value="1"/>
</dbReference>
<dbReference type="InterPro" id="IPR016032">
    <property type="entry name" value="Sig_transdc_resp-reg_C-effctor"/>
</dbReference>
<dbReference type="Gene3D" id="1.25.40.10">
    <property type="entry name" value="Tetratricopeptide repeat domain"/>
    <property type="match status" value="1"/>
</dbReference>
<evidence type="ECO:0000259" key="6">
    <source>
        <dbReference type="PROSITE" id="PS51755"/>
    </source>
</evidence>
<dbReference type="SMART" id="SM01043">
    <property type="entry name" value="BTAD"/>
    <property type="match status" value="1"/>
</dbReference>
<organism evidence="7 8">
    <name type="scientific">Saccharothrix hoggarensis</name>
    <dbReference type="NCBI Taxonomy" id="913853"/>
    <lineage>
        <taxon>Bacteria</taxon>
        <taxon>Bacillati</taxon>
        <taxon>Actinomycetota</taxon>
        <taxon>Actinomycetes</taxon>
        <taxon>Pseudonocardiales</taxon>
        <taxon>Pseudonocardiaceae</taxon>
        <taxon>Saccharothrix</taxon>
    </lineage>
</organism>
<comment type="similarity">
    <text evidence="1">Belongs to the AfsR/DnrI/RedD regulatory family.</text>
</comment>
<dbReference type="InterPro" id="IPR051677">
    <property type="entry name" value="AfsR-DnrI-RedD_regulator"/>
</dbReference>
<name>A0ABW3QXF7_9PSEU</name>
<evidence type="ECO:0000256" key="3">
    <source>
        <dbReference type="ARBA" id="ARBA00023125"/>
    </source>
</evidence>
<feature type="DNA-binding region" description="OmpR/PhoB-type" evidence="5">
    <location>
        <begin position="1"/>
        <end position="94"/>
    </location>
</feature>
<dbReference type="InterPro" id="IPR001867">
    <property type="entry name" value="OmpR/PhoB-type_DNA-bd"/>
</dbReference>
<keyword evidence="8" id="KW-1185">Reference proteome</keyword>
<dbReference type="Gene3D" id="1.10.10.10">
    <property type="entry name" value="Winged helix-like DNA-binding domain superfamily/Winged helix DNA-binding domain"/>
    <property type="match status" value="1"/>
</dbReference>
<evidence type="ECO:0000313" key="8">
    <source>
        <dbReference type="Proteomes" id="UP001597168"/>
    </source>
</evidence>
<accession>A0ABW3QXF7</accession>
<dbReference type="SMART" id="SM00862">
    <property type="entry name" value="Trans_reg_C"/>
    <property type="match status" value="1"/>
</dbReference>
<protein>
    <submittedName>
        <fullName evidence="7">BTAD domain-containing putative transcriptional regulator</fullName>
    </submittedName>
</protein>
<keyword evidence="3 5" id="KW-0238">DNA-binding</keyword>
<evidence type="ECO:0000256" key="5">
    <source>
        <dbReference type="PROSITE-ProRule" id="PRU01091"/>
    </source>
</evidence>
<evidence type="ECO:0000256" key="4">
    <source>
        <dbReference type="ARBA" id="ARBA00023163"/>
    </source>
</evidence>
<dbReference type="Pfam" id="PF03704">
    <property type="entry name" value="BTAD"/>
    <property type="match status" value="1"/>
</dbReference>
<dbReference type="PROSITE" id="PS51755">
    <property type="entry name" value="OMPR_PHOB"/>
    <property type="match status" value="1"/>
</dbReference>
<dbReference type="PANTHER" id="PTHR35807:SF1">
    <property type="entry name" value="TRANSCRIPTIONAL REGULATOR REDD"/>
    <property type="match status" value="1"/>
</dbReference>
<keyword evidence="4" id="KW-0804">Transcription</keyword>
<dbReference type="PANTHER" id="PTHR35807">
    <property type="entry name" value="TRANSCRIPTIONAL REGULATOR REDD-RELATED"/>
    <property type="match status" value="1"/>
</dbReference>
<dbReference type="Proteomes" id="UP001597168">
    <property type="component" value="Unassembled WGS sequence"/>
</dbReference>
<dbReference type="SUPFAM" id="SSF46894">
    <property type="entry name" value="C-terminal effector domain of the bipartite response regulators"/>
    <property type="match status" value="1"/>
</dbReference>
<dbReference type="EMBL" id="JBHTLK010000105">
    <property type="protein sequence ID" value="MFD1149440.1"/>
    <property type="molecule type" value="Genomic_DNA"/>
</dbReference>
<dbReference type="InterPro" id="IPR036388">
    <property type="entry name" value="WH-like_DNA-bd_sf"/>
</dbReference>
<evidence type="ECO:0000256" key="2">
    <source>
        <dbReference type="ARBA" id="ARBA00023015"/>
    </source>
</evidence>
<keyword evidence="2" id="KW-0805">Transcription regulation</keyword>
<comment type="caution">
    <text evidence="7">The sequence shown here is derived from an EMBL/GenBank/DDBJ whole genome shotgun (WGS) entry which is preliminary data.</text>
</comment>
<evidence type="ECO:0000256" key="1">
    <source>
        <dbReference type="ARBA" id="ARBA00005820"/>
    </source>
</evidence>
<dbReference type="RefSeq" id="WP_380724847.1">
    <property type="nucleotide sequence ID" value="NZ_JBHTLK010000105.1"/>
</dbReference>
<gene>
    <name evidence="7" type="ORF">ACFQ3T_20080</name>
</gene>
<dbReference type="SUPFAM" id="SSF48452">
    <property type="entry name" value="TPR-like"/>
    <property type="match status" value="1"/>
</dbReference>